<protein>
    <recommendedName>
        <fullName evidence="2">Exostosin GT47 domain-containing protein</fullName>
    </recommendedName>
</protein>
<reference evidence="3" key="1">
    <citation type="submission" date="2021-01" db="EMBL/GenBank/DDBJ databases">
        <authorList>
            <person name="Corre E."/>
            <person name="Pelletier E."/>
            <person name="Niang G."/>
            <person name="Scheremetjew M."/>
            <person name="Finn R."/>
            <person name="Kale V."/>
            <person name="Holt S."/>
            <person name="Cochrane G."/>
            <person name="Meng A."/>
            <person name="Brown T."/>
            <person name="Cohen L."/>
        </authorList>
    </citation>
    <scope>NUCLEOTIDE SEQUENCE</scope>
    <source>
        <strain evidence="3">10249 10 AB</strain>
    </source>
</reference>
<sequence length="407" mass="46683">MLLLTNVGWNHPNQTIGLTFSRYLRERELFTALVNHPWFHPTAWEDIQSGMMEIATDQNYYIFTDITQCKETNYPNYGENGGWQNNSDYQFNRTGSGRRILQNHCGENTGDTLGHKLFNNNTSGSHNATLVLFHCGGMGINQKCTQNRLELNSPVSLAMVNGQFPAVVEDRDQGLMPPPGNAAKLTPEQEDDIRSCRAEKDSHRNFHQVYLGNFRNGGNAGFTRKWLGARFAYRREFHDNNHTIIFNPKTDGIPDDSVIANMTYPEVLSKARFGLAPRGDNKFSYRFTEVLSAGAILVYHGDNYLFPFRPELIDWRKCAIILPEKDAGHTAMDIMNRMSARERCQRRNFCYFEIYKKYVESDTNQISGLVSGLELVTQGHRRKHKGIRCNATSIANYDCNDMRRLRR</sequence>
<dbReference type="InterPro" id="IPR004263">
    <property type="entry name" value="Exostosin"/>
</dbReference>
<feature type="domain" description="Exostosin GT47" evidence="2">
    <location>
        <begin position="253"/>
        <end position="334"/>
    </location>
</feature>
<dbReference type="AlphaFoldDB" id="A0A7S4ANM0"/>
<accession>A0A7S4ANM0</accession>
<dbReference type="Pfam" id="PF03016">
    <property type="entry name" value="Exostosin_GT47"/>
    <property type="match status" value="1"/>
</dbReference>
<name>A0A7S4ANM0_9STRA</name>
<evidence type="ECO:0000313" key="3">
    <source>
        <dbReference type="EMBL" id="CAE0720737.1"/>
    </source>
</evidence>
<evidence type="ECO:0000259" key="2">
    <source>
        <dbReference type="Pfam" id="PF03016"/>
    </source>
</evidence>
<dbReference type="GO" id="GO:0016757">
    <property type="term" value="F:glycosyltransferase activity"/>
    <property type="evidence" value="ECO:0007669"/>
    <property type="project" value="InterPro"/>
</dbReference>
<proteinExistence type="inferred from homology"/>
<comment type="similarity">
    <text evidence="1">Belongs to the glycosyltransferase 47 family.</text>
</comment>
<dbReference type="EMBL" id="HBIX01018941">
    <property type="protein sequence ID" value="CAE0720737.1"/>
    <property type="molecule type" value="Transcribed_RNA"/>
</dbReference>
<organism evidence="3">
    <name type="scientific">Pseudo-nitzschia australis</name>
    <dbReference type="NCBI Taxonomy" id="44445"/>
    <lineage>
        <taxon>Eukaryota</taxon>
        <taxon>Sar</taxon>
        <taxon>Stramenopiles</taxon>
        <taxon>Ochrophyta</taxon>
        <taxon>Bacillariophyta</taxon>
        <taxon>Bacillariophyceae</taxon>
        <taxon>Bacillariophycidae</taxon>
        <taxon>Bacillariales</taxon>
        <taxon>Bacillariaceae</taxon>
        <taxon>Pseudo-nitzschia</taxon>
    </lineage>
</organism>
<dbReference type="PANTHER" id="PTHR11062">
    <property type="entry name" value="EXOSTOSIN HEPARAN SULFATE GLYCOSYLTRANSFERASE -RELATED"/>
    <property type="match status" value="1"/>
</dbReference>
<gene>
    <name evidence="3" type="ORF">PAUS00366_LOCUS13491</name>
</gene>
<dbReference type="InterPro" id="IPR040911">
    <property type="entry name" value="Exostosin_GT47"/>
</dbReference>
<evidence type="ECO:0000256" key="1">
    <source>
        <dbReference type="ARBA" id="ARBA00010271"/>
    </source>
</evidence>